<dbReference type="InterPro" id="IPR050324">
    <property type="entry name" value="CDP-alcohol_PTase-I"/>
</dbReference>
<dbReference type="SUPFAM" id="SSF56784">
    <property type="entry name" value="HAD-like"/>
    <property type="match status" value="1"/>
</dbReference>
<keyword evidence="2" id="KW-1185">Reference proteome</keyword>
<dbReference type="InterPro" id="IPR006353">
    <property type="entry name" value="HAD-SF_hydro_IIA_CECR5"/>
</dbReference>
<gene>
    <name evidence="1" type="ORF">PAC_08477</name>
</gene>
<dbReference type="Proteomes" id="UP000184330">
    <property type="component" value="Unassembled WGS sequence"/>
</dbReference>
<dbReference type="GO" id="GO:0046474">
    <property type="term" value="P:glycerophospholipid biosynthetic process"/>
    <property type="evidence" value="ECO:0007669"/>
    <property type="project" value="TreeGrafter"/>
</dbReference>
<dbReference type="NCBIfam" id="TIGR01456">
    <property type="entry name" value="CECR5"/>
    <property type="match status" value="1"/>
</dbReference>
<dbReference type="Gene3D" id="3.40.50.1000">
    <property type="entry name" value="HAD superfamily/HAD-like"/>
    <property type="match status" value="2"/>
</dbReference>
<dbReference type="PANTHER" id="PTHR14269">
    <property type="entry name" value="CDP-DIACYLGLYCEROL--GLYCEROL-3-PHOSPHATE 3-PHOSPHATIDYLTRANSFERASE-RELATED"/>
    <property type="match status" value="1"/>
</dbReference>
<protein>
    <submittedName>
        <fullName evidence="1">Related to cat eye syndrome critical region protein 5</fullName>
    </submittedName>
</protein>
<accession>A0A1L7X0N9</accession>
<dbReference type="InterPro" id="IPR023214">
    <property type="entry name" value="HAD_sf"/>
</dbReference>
<dbReference type="Pfam" id="PF13344">
    <property type="entry name" value="Hydrolase_6"/>
    <property type="match status" value="1"/>
</dbReference>
<reference evidence="1 2" key="1">
    <citation type="submission" date="2016-03" db="EMBL/GenBank/DDBJ databases">
        <authorList>
            <person name="Ploux O."/>
        </authorList>
    </citation>
    <scope>NUCLEOTIDE SEQUENCE [LARGE SCALE GENOMIC DNA]</scope>
    <source>
        <strain evidence="1 2">UAMH 11012</strain>
    </source>
</reference>
<organism evidence="1 2">
    <name type="scientific">Phialocephala subalpina</name>
    <dbReference type="NCBI Taxonomy" id="576137"/>
    <lineage>
        <taxon>Eukaryota</taxon>
        <taxon>Fungi</taxon>
        <taxon>Dikarya</taxon>
        <taxon>Ascomycota</taxon>
        <taxon>Pezizomycotina</taxon>
        <taxon>Leotiomycetes</taxon>
        <taxon>Helotiales</taxon>
        <taxon>Mollisiaceae</taxon>
        <taxon>Phialocephala</taxon>
        <taxon>Phialocephala fortinii species complex</taxon>
    </lineage>
</organism>
<sequence>MRLWTSTFRQSQLGSLGSNYIRCGLDSIECGVSRRLPSAKALHIQTLPKTLGHSRCRPQPARQSCSPPTRRLYCNPAAAVNGAPSFAFAFDIDGVLLRSSTPIPGAAKALTYLHNNNIPFILLTNGGGKYESARVAELTDKLGVPLSEDNFVQSHTPFKQLVGGYDGIEALKDKTIMVTGGDGDKCRKVAERYGFKNVIIPGDILMDNPTIWPFSQVFTDYYQKIHRPLPRPVDLADPAKSLKIDAIFVFNDPRDWALDSQIILDLLSSKQGILGTYSDKNGDTSLPNNGWQQDGQGGFQASLRGVWDVTTGGAKLERTVIGKPHAETYKYAENVLNTYRTHLLGAGTKGKPVGRLQRVFMVGDNPESDIRGANDYESAHDTKWTSCLVKTGVFREGTKPAYAPKVIVDDVLSAVKWALKSEGWKGDVP</sequence>
<dbReference type="NCBIfam" id="TIGR01460">
    <property type="entry name" value="HAD-SF-IIA"/>
    <property type="match status" value="1"/>
</dbReference>
<proteinExistence type="predicted"/>
<dbReference type="InterPro" id="IPR006357">
    <property type="entry name" value="HAD-SF_hydro_IIA"/>
</dbReference>
<dbReference type="EMBL" id="FJOG01000012">
    <property type="protein sequence ID" value="CZR58585.1"/>
    <property type="molecule type" value="Genomic_DNA"/>
</dbReference>
<dbReference type="STRING" id="576137.A0A1L7X0N9"/>
<dbReference type="PANTHER" id="PTHR14269:SF57">
    <property type="entry name" value="SUPERFAMILY HYDROLASE, PUTATIVE (AFU_ORTHOLOGUE AFUA_2G02580)-RELATED"/>
    <property type="match status" value="1"/>
</dbReference>
<dbReference type="Pfam" id="PF13242">
    <property type="entry name" value="Hydrolase_like"/>
    <property type="match status" value="1"/>
</dbReference>
<dbReference type="GO" id="GO:0005739">
    <property type="term" value="C:mitochondrion"/>
    <property type="evidence" value="ECO:0007669"/>
    <property type="project" value="TreeGrafter"/>
</dbReference>
<dbReference type="AlphaFoldDB" id="A0A1L7X0N9"/>
<evidence type="ECO:0000313" key="1">
    <source>
        <dbReference type="EMBL" id="CZR58585.1"/>
    </source>
</evidence>
<name>A0A1L7X0N9_9HELO</name>
<dbReference type="InterPro" id="IPR036412">
    <property type="entry name" value="HAD-like_sf"/>
</dbReference>
<evidence type="ECO:0000313" key="2">
    <source>
        <dbReference type="Proteomes" id="UP000184330"/>
    </source>
</evidence>
<dbReference type="OrthoDB" id="10251048at2759"/>